<dbReference type="PANTHER" id="PTHR23339">
    <property type="entry name" value="TYROSINE SPECIFIC PROTEIN PHOSPHATASE AND DUAL SPECIFICITY PROTEIN PHOSPHATASE"/>
    <property type="match status" value="1"/>
</dbReference>
<sequence length="169" mass="18702">MPLTKIGDMYRRVRGLTSDRPSNFGWVLEGKLAGSGMPVTKAEFDWACSQGISAIVTVREGPLPEEWVNGSVDYLHLEVDDFAAPELEDIDRAVEFIDGQVAKGKPVMVHCAAGKGRTGVILAAYLIKKEGLSSQESIDRIRAMRPGSIQSDVQEWAIQMYEKYLKSKK</sequence>
<dbReference type="InterPro" id="IPR029021">
    <property type="entry name" value="Prot-tyrosine_phosphatase-like"/>
</dbReference>
<dbReference type="InterPro" id="IPR020422">
    <property type="entry name" value="TYR_PHOSPHATASE_DUAL_dom"/>
</dbReference>
<evidence type="ECO:0000256" key="5">
    <source>
        <dbReference type="ARBA" id="ARBA00022912"/>
    </source>
</evidence>
<proteinExistence type="inferred from homology"/>
<feature type="domain" description="Tyrosine-protein phosphatase" evidence="8">
    <location>
        <begin position="23"/>
        <end position="169"/>
    </location>
</feature>
<dbReference type="GO" id="GO:0004722">
    <property type="term" value="F:protein serine/threonine phosphatase activity"/>
    <property type="evidence" value="ECO:0007669"/>
    <property type="project" value="UniProtKB-EC"/>
</dbReference>
<dbReference type="EMBL" id="CP007536">
    <property type="protein sequence ID" value="AIC16810.1"/>
    <property type="molecule type" value="Genomic_DNA"/>
</dbReference>
<dbReference type="GO" id="GO:0004725">
    <property type="term" value="F:protein tyrosine phosphatase activity"/>
    <property type="evidence" value="ECO:0007669"/>
    <property type="project" value="InterPro"/>
</dbReference>
<dbReference type="AlphaFoldDB" id="A0A060HNU4"/>
<dbReference type="PROSITE" id="PS50056">
    <property type="entry name" value="TYR_PHOSPHATASE_2"/>
    <property type="match status" value="1"/>
</dbReference>
<dbReference type="EC" id="3.1.3.16" evidence="10"/>
<dbReference type="PROSITE" id="PS50054">
    <property type="entry name" value="TYR_PHOSPHATASE_DUAL"/>
    <property type="match status" value="1"/>
</dbReference>
<evidence type="ECO:0000256" key="3">
    <source>
        <dbReference type="ARBA" id="ARBA00022490"/>
    </source>
</evidence>
<keyword evidence="5" id="KW-0904">Protein phosphatase</keyword>
<dbReference type="HOGENOM" id="CLU_047330_4_2_2"/>
<organism evidence="10 11">
    <name type="scientific">Nitrososphaera viennensis EN76</name>
    <dbReference type="NCBI Taxonomy" id="926571"/>
    <lineage>
        <taxon>Archaea</taxon>
        <taxon>Nitrososphaerota</taxon>
        <taxon>Nitrososphaeria</taxon>
        <taxon>Nitrososphaerales</taxon>
        <taxon>Nitrososphaeraceae</taxon>
        <taxon>Nitrososphaera</taxon>
    </lineage>
</organism>
<dbReference type="SMART" id="SM00404">
    <property type="entry name" value="PTPc_motif"/>
    <property type="match status" value="1"/>
</dbReference>
<name>A0A060HNU4_9ARCH</name>
<dbReference type="PRINTS" id="PR00700">
    <property type="entry name" value="PRTYPHPHTASE"/>
</dbReference>
<dbReference type="STRING" id="926571.NVIE_025400"/>
<comment type="subcellular location">
    <subcellularLocation>
        <location evidence="1">Cytoplasm</location>
        <location evidence="1">Cytosol</location>
    </subcellularLocation>
</comment>
<evidence type="ECO:0000313" key="11">
    <source>
        <dbReference type="Proteomes" id="UP000027093"/>
    </source>
</evidence>
<dbReference type="InterPro" id="IPR000242">
    <property type="entry name" value="PTP_cat"/>
</dbReference>
<dbReference type="FunFam" id="3.90.190.10:FF:000063">
    <property type="entry name" value="Dual specificity phosphatase 23"/>
    <property type="match status" value="1"/>
</dbReference>
<accession>A0A060HNU4</accession>
<keyword evidence="3" id="KW-0963">Cytoplasm</keyword>
<evidence type="ECO:0000256" key="4">
    <source>
        <dbReference type="ARBA" id="ARBA00022801"/>
    </source>
</evidence>
<dbReference type="Gene3D" id="3.90.190.10">
    <property type="entry name" value="Protein tyrosine phosphatase superfamily"/>
    <property type="match status" value="1"/>
</dbReference>
<evidence type="ECO:0000313" key="10">
    <source>
        <dbReference type="EMBL" id="AIC16810.1"/>
    </source>
</evidence>
<evidence type="ECO:0000256" key="2">
    <source>
        <dbReference type="ARBA" id="ARBA00008601"/>
    </source>
</evidence>
<keyword evidence="11" id="KW-1185">Reference proteome</keyword>
<reference evidence="10 11" key="1">
    <citation type="journal article" date="2014" name="Int. J. Syst. Evol. Microbiol.">
        <title>Nitrososphaera viennensis gen. nov., sp. nov., an aerobic and mesophilic, ammonia-oxidizing archaeon from soil and a member of the archaeal phylum Thaumarchaeota.</title>
        <authorList>
            <person name="Stieglmeier M."/>
            <person name="Klingl A."/>
            <person name="Alves R.J."/>
            <person name="Rittmann S.K."/>
            <person name="Melcher M."/>
            <person name="Leisch N."/>
            <person name="Schleper C."/>
        </authorList>
    </citation>
    <scope>NUCLEOTIDE SEQUENCE [LARGE SCALE GENOMIC DNA]</scope>
    <source>
        <strain evidence="10">EN76</strain>
    </source>
</reference>
<dbReference type="InterPro" id="IPR057023">
    <property type="entry name" value="PTP-SAK"/>
</dbReference>
<dbReference type="Proteomes" id="UP000027093">
    <property type="component" value="Chromosome"/>
</dbReference>
<dbReference type="Pfam" id="PF22784">
    <property type="entry name" value="PTP-SAK"/>
    <property type="match status" value="1"/>
</dbReference>
<comment type="catalytic activity">
    <reaction evidence="7">
        <text>O-phospho-L-threonyl-[protein] + H2O = L-threonyl-[protein] + phosphate</text>
        <dbReference type="Rhea" id="RHEA:47004"/>
        <dbReference type="Rhea" id="RHEA-COMP:11060"/>
        <dbReference type="Rhea" id="RHEA-COMP:11605"/>
        <dbReference type="ChEBI" id="CHEBI:15377"/>
        <dbReference type="ChEBI" id="CHEBI:30013"/>
        <dbReference type="ChEBI" id="CHEBI:43474"/>
        <dbReference type="ChEBI" id="CHEBI:61977"/>
        <dbReference type="EC" id="3.1.3.16"/>
    </reaction>
</comment>
<dbReference type="GeneID" id="74947777"/>
<gene>
    <name evidence="10" type="primary">dusP</name>
    <name evidence="10" type="ORF">NVIE_025400</name>
</gene>
<evidence type="ECO:0000256" key="1">
    <source>
        <dbReference type="ARBA" id="ARBA00004514"/>
    </source>
</evidence>
<dbReference type="InterPro" id="IPR003595">
    <property type="entry name" value="Tyr_Pase_cat"/>
</dbReference>
<evidence type="ECO:0000256" key="6">
    <source>
        <dbReference type="ARBA" id="ARBA00047761"/>
    </source>
</evidence>
<dbReference type="RefSeq" id="WP_227717373.1">
    <property type="nucleotide sequence ID" value="NZ_CP007536.1"/>
</dbReference>
<comment type="similarity">
    <text evidence="2">Belongs to the protein-tyrosine phosphatase family. Non-receptor class dual specificity subfamily.</text>
</comment>
<dbReference type="SMART" id="SM00195">
    <property type="entry name" value="DSPc"/>
    <property type="match status" value="1"/>
</dbReference>
<evidence type="ECO:0000259" key="8">
    <source>
        <dbReference type="PROSITE" id="PS50054"/>
    </source>
</evidence>
<protein>
    <submittedName>
        <fullName evidence="10">Dual specificity protein phosphatase</fullName>
        <ecNumber evidence="10">3.1.3.16</ecNumber>
    </submittedName>
</protein>
<dbReference type="SUPFAM" id="SSF52799">
    <property type="entry name" value="(Phosphotyrosine protein) phosphatases II"/>
    <property type="match status" value="1"/>
</dbReference>
<evidence type="ECO:0000259" key="9">
    <source>
        <dbReference type="PROSITE" id="PS50056"/>
    </source>
</evidence>
<dbReference type="InterPro" id="IPR016130">
    <property type="entry name" value="Tyr_Pase_AS"/>
</dbReference>
<keyword evidence="4 10" id="KW-0378">Hydrolase</keyword>
<dbReference type="KEGG" id="nvn:NVIE_025400"/>
<dbReference type="InterPro" id="IPR000387">
    <property type="entry name" value="Tyr_Pase_dom"/>
</dbReference>
<comment type="catalytic activity">
    <reaction evidence="6">
        <text>O-phospho-L-seryl-[protein] + H2O = L-seryl-[protein] + phosphate</text>
        <dbReference type="Rhea" id="RHEA:20629"/>
        <dbReference type="Rhea" id="RHEA-COMP:9863"/>
        <dbReference type="Rhea" id="RHEA-COMP:11604"/>
        <dbReference type="ChEBI" id="CHEBI:15377"/>
        <dbReference type="ChEBI" id="CHEBI:29999"/>
        <dbReference type="ChEBI" id="CHEBI:43474"/>
        <dbReference type="ChEBI" id="CHEBI:83421"/>
        <dbReference type="EC" id="3.1.3.16"/>
    </reaction>
</comment>
<dbReference type="GO" id="GO:0005829">
    <property type="term" value="C:cytosol"/>
    <property type="evidence" value="ECO:0007669"/>
    <property type="project" value="UniProtKB-SubCell"/>
</dbReference>
<evidence type="ECO:0000256" key="7">
    <source>
        <dbReference type="ARBA" id="ARBA00048336"/>
    </source>
</evidence>
<dbReference type="PROSITE" id="PS00383">
    <property type="entry name" value="TYR_PHOSPHATASE_1"/>
    <property type="match status" value="1"/>
</dbReference>
<dbReference type="InterPro" id="IPR050561">
    <property type="entry name" value="PTP"/>
</dbReference>
<feature type="domain" description="Tyrosine specific protein phosphatases" evidence="9">
    <location>
        <begin position="88"/>
        <end position="156"/>
    </location>
</feature>